<feature type="compositionally biased region" description="Low complexity" evidence="2">
    <location>
        <begin position="95"/>
        <end position="110"/>
    </location>
</feature>
<keyword evidence="4" id="KW-1185">Reference proteome</keyword>
<feature type="compositionally biased region" description="Low complexity" evidence="2">
    <location>
        <begin position="374"/>
        <end position="383"/>
    </location>
</feature>
<proteinExistence type="predicted"/>
<evidence type="ECO:0000313" key="3">
    <source>
        <dbReference type="EMBL" id="GAA0554731.1"/>
    </source>
</evidence>
<feature type="compositionally biased region" description="Gly residues" evidence="2">
    <location>
        <begin position="400"/>
        <end position="414"/>
    </location>
</feature>
<feature type="region of interest" description="Disordered" evidence="2">
    <location>
        <begin position="1"/>
        <end position="20"/>
    </location>
</feature>
<feature type="region of interest" description="Disordered" evidence="2">
    <location>
        <begin position="91"/>
        <end position="110"/>
    </location>
</feature>
<feature type="coiled-coil region" evidence="1">
    <location>
        <begin position="186"/>
        <end position="220"/>
    </location>
</feature>
<protein>
    <submittedName>
        <fullName evidence="3">Uncharacterized protein</fullName>
    </submittedName>
</protein>
<organism evidence="3 4">
    <name type="scientific">Saccharopolyspora erythraea</name>
    <name type="common">Streptomyces erythraeus</name>
    <dbReference type="NCBI Taxonomy" id="1836"/>
    <lineage>
        <taxon>Bacteria</taxon>
        <taxon>Bacillati</taxon>
        <taxon>Actinomycetota</taxon>
        <taxon>Actinomycetes</taxon>
        <taxon>Pseudonocardiales</taxon>
        <taxon>Pseudonocardiaceae</taxon>
        <taxon>Saccharopolyspora</taxon>
    </lineage>
</organism>
<feature type="compositionally biased region" description="Basic and acidic residues" evidence="2">
    <location>
        <begin position="267"/>
        <end position="287"/>
    </location>
</feature>
<reference evidence="4" key="1">
    <citation type="journal article" date="2019" name="Int. J. Syst. Evol. Microbiol.">
        <title>The Global Catalogue of Microorganisms (GCM) 10K type strain sequencing project: providing services to taxonomists for standard genome sequencing and annotation.</title>
        <authorList>
            <consortium name="The Broad Institute Genomics Platform"/>
            <consortium name="The Broad Institute Genome Sequencing Center for Infectious Disease"/>
            <person name="Wu L."/>
            <person name="Ma J."/>
        </authorList>
    </citation>
    <scope>NUCLEOTIDE SEQUENCE [LARGE SCALE GENOMIC DNA]</scope>
    <source>
        <strain evidence="4">JCM 10303</strain>
    </source>
</reference>
<keyword evidence="1" id="KW-0175">Coiled coil</keyword>
<comment type="caution">
    <text evidence="3">The sequence shown here is derived from an EMBL/GenBank/DDBJ whole genome shotgun (WGS) entry which is preliminary data.</text>
</comment>
<feature type="region of interest" description="Disordered" evidence="2">
    <location>
        <begin position="243"/>
        <end position="414"/>
    </location>
</feature>
<evidence type="ECO:0000256" key="1">
    <source>
        <dbReference type="SAM" id="Coils"/>
    </source>
</evidence>
<evidence type="ECO:0000313" key="4">
    <source>
        <dbReference type="Proteomes" id="UP001500729"/>
    </source>
</evidence>
<accession>A0ABP3P0T4</accession>
<dbReference type="EMBL" id="BAAAGS010000064">
    <property type="protein sequence ID" value="GAA0554731.1"/>
    <property type="molecule type" value="Genomic_DNA"/>
</dbReference>
<feature type="compositionally biased region" description="Basic and acidic residues" evidence="2">
    <location>
        <begin position="298"/>
        <end position="307"/>
    </location>
</feature>
<dbReference type="Proteomes" id="UP001500729">
    <property type="component" value="Unassembled WGS sequence"/>
</dbReference>
<evidence type="ECO:0000256" key="2">
    <source>
        <dbReference type="SAM" id="MobiDB-lite"/>
    </source>
</evidence>
<gene>
    <name evidence="3" type="ORF">GCM10009533_60860</name>
</gene>
<name>A0ABP3P0T4_SACER</name>
<dbReference type="RefSeq" id="WP_011872943.1">
    <property type="nucleotide sequence ID" value="NZ_BAAAGS010000064.1"/>
</dbReference>
<sequence>MNDTGRFTPTDRVKPTRSTGNRTVAAVLTLGIAGGLGMASLGTAQAEPVASASTVAGAPSLTAGFKQRQVTPEEAKQVEDDANKAFRNAEEARNAADAARATANELEGQRAAAEAERGRLFGIAFSKLDELNAAEEQLAKTIEDFNRAEAAAKADPTNVVLKAVLLQARLAFNDAVQLHTNKKEELRQANTAVVTAGNQMRELENRVRMAESAARSAEGAAEVADQEFAKAAKKFEDVTGVPFVPKPVEVPATPRPVEAPAAPTGDEIVKDEQKEDEQNKPGEEEAKSPAQTADGEEDGKREQDPDQRVPGSGGEEQSSKKSDDVGTGSGVGSDTGDGKESAGKKGTTAGKSDGTAVGEGNASNGQNTGGTAVGEGDSTEAGTSSGGSAVGAGNATSGQSGSGGSAAGTGDGTK</sequence>